<accession>A0A7X3HBM0</accession>
<evidence type="ECO:0000256" key="1">
    <source>
        <dbReference type="SAM" id="MobiDB-lite"/>
    </source>
</evidence>
<proteinExistence type="predicted"/>
<protein>
    <recommendedName>
        <fullName evidence="4">Cro protein</fullName>
    </recommendedName>
</protein>
<feature type="region of interest" description="Disordered" evidence="1">
    <location>
        <begin position="53"/>
        <end position="72"/>
    </location>
</feature>
<gene>
    <name evidence="2" type="ORF">GO594_22370</name>
</gene>
<organism evidence="2 3">
    <name type="scientific">Metapseudomonas otitidis</name>
    <dbReference type="NCBI Taxonomy" id="319939"/>
    <lineage>
        <taxon>Bacteria</taxon>
        <taxon>Pseudomonadati</taxon>
        <taxon>Pseudomonadota</taxon>
        <taxon>Gammaproteobacteria</taxon>
        <taxon>Pseudomonadales</taxon>
        <taxon>Pseudomonadaceae</taxon>
        <taxon>Metapseudomonas</taxon>
    </lineage>
</organism>
<evidence type="ECO:0000313" key="2">
    <source>
        <dbReference type="EMBL" id="MWK58737.1"/>
    </source>
</evidence>
<dbReference type="Proteomes" id="UP000461288">
    <property type="component" value="Unassembled WGS sequence"/>
</dbReference>
<dbReference type="AlphaFoldDB" id="A0A7X3HBM0"/>
<evidence type="ECO:0000313" key="3">
    <source>
        <dbReference type="Proteomes" id="UP000461288"/>
    </source>
</evidence>
<dbReference type="InterPro" id="IPR038202">
    <property type="entry name" value="Cro_sf"/>
</dbReference>
<evidence type="ECO:0008006" key="4">
    <source>
        <dbReference type="Google" id="ProtNLM"/>
    </source>
</evidence>
<dbReference type="GO" id="GO:0006355">
    <property type="term" value="P:regulation of DNA-templated transcription"/>
    <property type="evidence" value="ECO:0007669"/>
    <property type="project" value="InterPro"/>
</dbReference>
<dbReference type="RefSeq" id="WP_160482072.1">
    <property type="nucleotide sequence ID" value="NZ_CP133395.1"/>
</dbReference>
<dbReference type="InterPro" id="IPR000655">
    <property type="entry name" value="Cro-like"/>
</dbReference>
<comment type="caution">
    <text evidence="2">The sequence shown here is derived from an EMBL/GenBank/DDBJ whole genome shotgun (WGS) entry which is preliminary data.</text>
</comment>
<dbReference type="InterPro" id="IPR010982">
    <property type="entry name" value="Lambda_DNA-bd_dom_sf"/>
</dbReference>
<dbReference type="Pfam" id="PF09048">
    <property type="entry name" value="Cro"/>
    <property type="match status" value="1"/>
</dbReference>
<name>A0A7X3HBM0_9GAMM</name>
<dbReference type="GO" id="GO:0003677">
    <property type="term" value="F:DNA binding"/>
    <property type="evidence" value="ECO:0007669"/>
    <property type="project" value="InterPro"/>
</dbReference>
<dbReference type="SUPFAM" id="SSF47413">
    <property type="entry name" value="lambda repressor-like DNA-binding domains"/>
    <property type="match status" value="1"/>
</dbReference>
<dbReference type="EMBL" id="WTFN01000068">
    <property type="protein sequence ID" value="MWK58737.1"/>
    <property type="molecule type" value="Genomic_DNA"/>
</dbReference>
<sequence>MTQRIPLAEYAARRHSAVAAQLGMSQGALSKAIRNSRSIFVLVSADGAISAIEEKPFPGQRPAKGNDSPGGT</sequence>
<reference evidence="2 3" key="1">
    <citation type="submission" date="2019-12" db="EMBL/GenBank/DDBJ databases">
        <title>Draft genome sequence of Pseudomonas otitidis recovered from a chicken carcass.</title>
        <authorList>
            <person name="Vieira T.R."/>
            <person name="Oliviera E.F.C."/>
            <person name="Silva N.M.V."/>
            <person name="Sambrano G.E."/>
            <person name="Cibulski S.P."/>
            <person name="Cardoso M.R.I."/>
        </authorList>
    </citation>
    <scope>NUCLEOTIDE SEQUENCE [LARGE SCALE GENOMIC DNA]</scope>
    <source>
        <strain evidence="2 3">25_K</strain>
    </source>
</reference>
<dbReference type="Gene3D" id="3.30.240.10">
    <property type="entry name" value="CRO Repressor"/>
    <property type="match status" value="1"/>
</dbReference>